<name>B4VQA3_9CYAN</name>
<proteinExistence type="predicted"/>
<keyword evidence="2" id="KW-1185">Reference proteome</keyword>
<dbReference type="HOGENOM" id="CLU_3042325_0_0_3"/>
<evidence type="ECO:0000313" key="2">
    <source>
        <dbReference type="Proteomes" id="UP000003835"/>
    </source>
</evidence>
<reference evidence="1 2" key="1">
    <citation type="submission" date="2008-07" db="EMBL/GenBank/DDBJ databases">
        <authorList>
            <person name="Tandeau de Marsac N."/>
            <person name="Ferriera S."/>
            <person name="Johnson J."/>
            <person name="Kravitz S."/>
            <person name="Beeson K."/>
            <person name="Sutton G."/>
            <person name="Rogers Y.-H."/>
            <person name="Friedman R."/>
            <person name="Frazier M."/>
            <person name="Venter J.C."/>
        </authorList>
    </citation>
    <scope>NUCLEOTIDE SEQUENCE [LARGE SCALE GENOMIC DNA]</scope>
    <source>
        <strain evidence="1 2">PCC 7420</strain>
    </source>
</reference>
<dbReference type="EMBL" id="DS989848">
    <property type="protein sequence ID" value="EDX75785.1"/>
    <property type="molecule type" value="Genomic_DNA"/>
</dbReference>
<dbReference type="STRING" id="118168.MC7420_6440"/>
<accession>B4VQA3</accession>
<dbReference type="AlphaFoldDB" id="B4VQA3"/>
<dbReference type="Proteomes" id="UP000003835">
    <property type="component" value="Unassembled WGS sequence"/>
</dbReference>
<dbReference type="RefSeq" id="WP_006100923.1">
    <property type="nucleotide sequence ID" value="NZ_DS989848.1"/>
</dbReference>
<protein>
    <submittedName>
        <fullName evidence="1">Uncharacterized protein</fullName>
    </submittedName>
</protein>
<sequence length="54" mass="6221">MSVNNEILWQVEINPQTGMIIAERELLDRYVAACRLQLPQVIPLSFHGRWKSVG</sequence>
<evidence type="ECO:0000313" key="1">
    <source>
        <dbReference type="EMBL" id="EDX75785.1"/>
    </source>
</evidence>
<gene>
    <name evidence="1" type="ORF">MC7420_6440</name>
</gene>
<organism evidence="1 2">
    <name type="scientific">Coleofasciculus chthonoplastes PCC 7420</name>
    <dbReference type="NCBI Taxonomy" id="118168"/>
    <lineage>
        <taxon>Bacteria</taxon>
        <taxon>Bacillati</taxon>
        <taxon>Cyanobacteriota</taxon>
        <taxon>Cyanophyceae</taxon>
        <taxon>Coleofasciculales</taxon>
        <taxon>Coleofasciculaceae</taxon>
        <taxon>Coleofasciculus</taxon>
    </lineage>
</organism>